<dbReference type="InterPro" id="IPR047838">
    <property type="entry name" value="STM4013-like"/>
</dbReference>
<feature type="domain" description="Sulfatase N-terminal" evidence="3">
    <location>
        <begin position="76"/>
        <end position="245"/>
    </location>
</feature>
<keyword evidence="5" id="KW-1185">Reference proteome</keyword>
<dbReference type="InterPro" id="IPR017850">
    <property type="entry name" value="Alkaline_phosphatase_core_sf"/>
</dbReference>
<gene>
    <name evidence="4" type="ORF">GCM10008938_08000</name>
</gene>
<evidence type="ECO:0000313" key="4">
    <source>
        <dbReference type="EMBL" id="GGJ24248.1"/>
    </source>
</evidence>
<organism evidence="4 5">
    <name type="scientific">Deinococcus roseus</name>
    <dbReference type="NCBI Taxonomy" id="392414"/>
    <lineage>
        <taxon>Bacteria</taxon>
        <taxon>Thermotogati</taxon>
        <taxon>Deinococcota</taxon>
        <taxon>Deinococci</taxon>
        <taxon>Deinococcales</taxon>
        <taxon>Deinococcaceae</taxon>
        <taxon>Deinococcus</taxon>
    </lineage>
</organism>
<evidence type="ECO:0000313" key="5">
    <source>
        <dbReference type="Proteomes" id="UP000632222"/>
    </source>
</evidence>
<protein>
    <submittedName>
        <fullName evidence="4">Membrane protein</fullName>
    </submittedName>
</protein>
<evidence type="ECO:0000256" key="2">
    <source>
        <dbReference type="ARBA" id="ARBA00022801"/>
    </source>
</evidence>
<dbReference type="InterPro" id="IPR000917">
    <property type="entry name" value="Sulfatase_N"/>
</dbReference>
<evidence type="ECO:0000256" key="1">
    <source>
        <dbReference type="ARBA" id="ARBA00008779"/>
    </source>
</evidence>
<comment type="caution">
    <text evidence="4">The sequence shown here is derived from an EMBL/GenBank/DDBJ whole genome shotgun (WGS) entry which is preliminary data.</text>
</comment>
<keyword evidence="2" id="KW-0378">Hydrolase</keyword>
<dbReference type="EMBL" id="BMOD01000002">
    <property type="protein sequence ID" value="GGJ24248.1"/>
    <property type="molecule type" value="Genomic_DNA"/>
</dbReference>
<dbReference type="Gene3D" id="3.40.720.10">
    <property type="entry name" value="Alkaline Phosphatase, subunit A"/>
    <property type="match status" value="1"/>
</dbReference>
<accession>A0ABQ2CWL6</accession>
<dbReference type="SUPFAM" id="SSF53649">
    <property type="entry name" value="Alkaline phosphatase-like"/>
    <property type="match status" value="1"/>
</dbReference>
<dbReference type="NCBIfam" id="NF038075">
    <property type="entry name" value="fam_STM4013"/>
    <property type="match status" value="1"/>
</dbReference>
<sequence>MLNVRAMIGTHDVFMITLDSLRFDVAEKAQLPHLKKHFSAWEKRHSPASFTYAAHHAFFSGFLPTPARPGRHPRLFAARFQGSETTHPETFVFEEATLPEALAARGYRTVCIGGVGFFNQETPLGQVLPGLFQESHWSRDMGVTRRHSTQAQIRVALNVLREQPADQRLFLFLNLSATHRPTHIFHPELQQDSAETQQAALEQAENHLVELLEAQDARGPALVIITSDHGEAFGEEGFHGHRLGHEVVWTVPYAECVIGAGP</sequence>
<dbReference type="InterPro" id="IPR050738">
    <property type="entry name" value="Sulfatase"/>
</dbReference>
<dbReference type="RefSeq" id="WP_189000221.1">
    <property type="nucleotide sequence ID" value="NZ_BMOD01000002.1"/>
</dbReference>
<name>A0ABQ2CWL6_9DEIO</name>
<dbReference type="Proteomes" id="UP000632222">
    <property type="component" value="Unassembled WGS sequence"/>
</dbReference>
<evidence type="ECO:0000259" key="3">
    <source>
        <dbReference type="Pfam" id="PF00884"/>
    </source>
</evidence>
<proteinExistence type="inferred from homology"/>
<reference evidence="5" key="1">
    <citation type="journal article" date="2019" name="Int. J. Syst. Evol. Microbiol.">
        <title>The Global Catalogue of Microorganisms (GCM) 10K type strain sequencing project: providing services to taxonomists for standard genome sequencing and annotation.</title>
        <authorList>
            <consortium name="The Broad Institute Genomics Platform"/>
            <consortium name="The Broad Institute Genome Sequencing Center for Infectious Disease"/>
            <person name="Wu L."/>
            <person name="Ma J."/>
        </authorList>
    </citation>
    <scope>NUCLEOTIDE SEQUENCE [LARGE SCALE GENOMIC DNA]</scope>
    <source>
        <strain evidence="5">JCM 14370</strain>
    </source>
</reference>
<comment type="similarity">
    <text evidence="1">Belongs to the sulfatase family.</text>
</comment>
<dbReference type="PANTHER" id="PTHR42693">
    <property type="entry name" value="ARYLSULFATASE FAMILY MEMBER"/>
    <property type="match status" value="1"/>
</dbReference>
<dbReference type="Pfam" id="PF00884">
    <property type="entry name" value="Sulfatase"/>
    <property type="match status" value="1"/>
</dbReference>
<dbReference type="PANTHER" id="PTHR42693:SF53">
    <property type="entry name" value="ENDO-4-O-SULFATASE"/>
    <property type="match status" value="1"/>
</dbReference>